<dbReference type="InterPro" id="IPR036691">
    <property type="entry name" value="Endo/exonu/phosph_ase_sf"/>
</dbReference>
<dbReference type="Pfam" id="PF03372">
    <property type="entry name" value="Exo_endo_phos"/>
    <property type="match status" value="1"/>
</dbReference>
<organism evidence="3 4">
    <name type="scientific">Plantactinospora siamensis</name>
    <dbReference type="NCBI Taxonomy" id="555372"/>
    <lineage>
        <taxon>Bacteria</taxon>
        <taxon>Bacillati</taxon>
        <taxon>Actinomycetota</taxon>
        <taxon>Actinomycetes</taxon>
        <taxon>Micromonosporales</taxon>
        <taxon>Micromonosporaceae</taxon>
        <taxon>Plantactinospora</taxon>
    </lineage>
</organism>
<keyword evidence="1" id="KW-0812">Transmembrane</keyword>
<protein>
    <submittedName>
        <fullName evidence="3">Endonuclease/exonuclease/phosphatase family protein</fullName>
    </submittedName>
</protein>
<keyword evidence="1" id="KW-1133">Transmembrane helix</keyword>
<dbReference type="Proteomes" id="UP001589894">
    <property type="component" value="Unassembled WGS sequence"/>
</dbReference>
<keyword evidence="3" id="KW-0540">Nuclease</keyword>
<feature type="transmembrane region" description="Helical" evidence="1">
    <location>
        <begin position="42"/>
        <end position="66"/>
    </location>
</feature>
<sequence length="331" mass="34290">MVDTGTNRRFRWSAARSGLCWAIAAGCAGWALVRLLDVDRGPLVQLLAFTPYATVGALSGAALLLVLRRWRAAALAGAAAVALVVLVLPRGLTDTQPAATTGRTVRLLTANLWLGGADPAALVGLVRDNRVDVLTVQEFTPAVAAALDRSGLAELLPYRELNPEVGSTGSGLYARFPLTAGGVRRNGGGFGFSQAYGTIEVPGGPPVTVESAHPAAPYALSQVDDWRADLAAEPAATPDGALRVLAGDFNSTLDHAPLRALIATGYADAADRAGAGWRGTWGPYDGDPIPPVTIDHVLVDRRIAVRAVAVRPLAGSDHRAVLADLALPAAP</sequence>
<gene>
    <name evidence="3" type="ORF">ACFFHU_07190</name>
</gene>
<dbReference type="InterPro" id="IPR005135">
    <property type="entry name" value="Endo/exonuclease/phosphatase"/>
</dbReference>
<evidence type="ECO:0000259" key="2">
    <source>
        <dbReference type="Pfam" id="PF03372"/>
    </source>
</evidence>
<comment type="caution">
    <text evidence="3">The sequence shown here is derived from an EMBL/GenBank/DDBJ whole genome shotgun (WGS) entry which is preliminary data.</text>
</comment>
<keyword evidence="3" id="KW-0255">Endonuclease</keyword>
<evidence type="ECO:0000256" key="1">
    <source>
        <dbReference type="SAM" id="Phobius"/>
    </source>
</evidence>
<keyword evidence="3" id="KW-0378">Hydrolase</keyword>
<dbReference type="EMBL" id="JBHLUE010000004">
    <property type="protein sequence ID" value="MFC0563951.1"/>
    <property type="molecule type" value="Genomic_DNA"/>
</dbReference>
<keyword evidence="1" id="KW-0472">Membrane</keyword>
<name>A0ABV6NT61_9ACTN</name>
<reference evidence="3 4" key="1">
    <citation type="submission" date="2024-09" db="EMBL/GenBank/DDBJ databases">
        <authorList>
            <person name="Sun Q."/>
            <person name="Mori K."/>
        </authorList>
    </citation>
    <scope>NUCLEOTIDE SEQUENCE [LARGE SCALE GENOMIC DNA]</scope>
    <source>
        <strain evidence="3 4">TBRC 2205</strain>
    </source>
</reference>
<dbReference type="Gene3D" id="3.60.10.10">
    <property type="entry name" value="Endonuclease/exonuclease/phosphatase"/>
    <property type="match status" value="1"/>
</dbReference>
<proteinExistence type="predicted"/>
<evidence type="ECO:0000313" key="3">
    <source>
        <dbReference type="EMBL" id="MFC0563951.1"/>
    </source>
</evidence>
<feature type="transmembrane region" description="Helical" evidence="1">
    <location>
        <begin position="73"/>
        <end position="92"/>
    </location>
</feature>
<dbReference type="RefSeq" id="WP_377336892.1">
    <property type="nucleotide sequence ID" value="NZ_JBHLUE010000004.1"/>
</dbReference>
<dbReference type="SUPFAM" id="SSF56219">
    <property type="entry name" value="DNase I-like"/>
    <property type="match status" value="1"/>
</dbReference>
<accession>A0ABV6NT61</accession>
<feature type="domain" description="Endonuclease/exonuclease/phosphatase" evidence="2">
    <location>
        <begin position="108"/>
        <end position="318"/>
    </location>
</feature>
<keyword evidence="4" id="KW-1185">Reference proteome</keyword>
<dbReference type="GO" id="GO:0004519">
    <property type="term" value="F:endonuclease activity"/>
    <property type="evidence" value="ECO:0007669"/>
    <property type="project" value="UniProtKB-KW"/>
</dbReference>
<feature type="transmembrane region" description="Helical" evidence="1">
    <location>
        <begin position="18"/>
        <end position="36"/>
    </location>
</feature>
<evidence type="ECO:0000313" key="4">
    <source>
        <dbReference type="Proteomes" id="UP001589894"/>
    </source>
</evidence>